<dbReference type="InterPro" id="IPR011598">
    <property type="entry name" value="bHLH_dom"/>
</dbReference>
<feature type="compositionally biased region" description="Polar residues" evidence="6">
    <location>
        <begin position="225"/>
        <end position="239"/>
    </location>
</feature>
<dbReference type="AlphaFoldDB" id="A0A427Y9J1"/>
<evidence type="ECO:0000256" key="1">
    <source>
        <dbReference type="ARBA" id="ARBA00004123"/>
    </source>
</evidence>
<dbReference type="Gene3D" id="4.10.280.10">
    <property type="entry name" value="Helix-loop-helix DNA-binding domain"/>
    <property type="match status" value="1"/>
</dbReference>
<comment type="caution">
    <text evidence="8">The sequence shown here is derived from an EMBL/GenBank/DDBJ whole genome shotgun (WGS) entry which is preliminary data.</text>
</comment>
<proteinExistence type="predicted"/>
<dbReference type="CDD" id="cd11405">
    <property type="entry name" value="bHLHzip_MLXIP_like"/>
    <property type="match status" value="1"/>
</dbReference>
<evidence type="ECO:0000256" key="3">
    <source>
        <dbReference type="ARBA" id="ARBA00023125"/>
    </source>
</evidence>
<dbReference type="GO" id="GO:0000978">
    <property type="term" value="F:RNA polymerase II cis-regulatory region sequence-specific DNA binding"/>
    <property type="evidence" value="ECO:0007669"/>
    <property type="project" value="TreeGrafter"/>
</dbReference>
<dbReference type="STRING" id="105984.A0A427Y9J1"/>
<dbReference type="PANTHER" id="PTHR15741:SF27">
    <property type="entry name" value="TRANSCRIPTION FACTOR AP-4"/>
    <property type="match status" value="1"/>
</dbReference>
<feature type="compositionally biased region" description="Gly residues" evidence="6">
    <location>
        <begin position="342"/>
        <end position="357"/>
    </location>
</feature>
<dbReference type="GO" id="GO:0046983">
    <property type="term" value="F:protein dimerization activity"/>
    <property type="evidence" value="ECO:0007669"/>
    <property type="project" value="InterPro"/>
</dbReference>
<feature type="domain" description="BHLH" evidence="7">
    <location>
        <begin position="358"/>
        <end position="408"/>
    </location>
</feature>
<reference evidence="8 9" key="1">
    <citation type="submission" date="2018-11" db="EMBL/GenBank/DDBJ databases">
        <title>Genome sequence of Apiotrichum porosum DSM 27194.</title>
        <authorList>
            <person name="Aliyu H."/>
            <person name="Gorte O."/>
            <person name="Ochsenreither K."/>
        </authorList>
    </citation>
    <scope>NUCLEOTIDE SEQUENCE [LARGE SCALE GENOMIC DNA]</scope>
    <source>
        <strain evidence="8 9">DSM 27194</strain>
    </source>
</reference>
<feature type="compositionally biased region" description="Pro residues" evidence="6">
    <location>
        <begin position="262"/>
        <end position="272"/>
    </location>
</feature>
<gene>
    <name evidence="8" type="ORF">EHS24_000274</name>
</gene>
<dbReference type="PANTHER" id="PTHR15741">
    <property type="entry name" value="BASIC HELIX-LOOP-HELIX ZIP TRANSCRIPTION FACTOR"/>
    <property type="match status" value="1"/>
</dbReference>
<evidence type="ECO:0000259" key="7">
    <source>
        <dbReference type="PROSITE" id="PS50888"/>
    </source>
</evidence>
<feature type="compositionally biased region" description="Polar residues" evidence="6">
    <location>
        <begin position="374"/>
        <end position="390"/>
    </location>
</feature>
<evidence type="ECO:0000256" key="5">
    <source>
        <dbReference type="ARBA" id="ARBA00023242"/>
    </source>
</evidence>
<feature type="compositionally biased region" description="Low complexity" evidence="6">
    <location>
        <begin position="302"/>
        <end position="326"/>
    </location>
</feature>
<dbReference type="InterPro" id="IPR036638">
    <property type="entry name" value="HLH_DNA-bd_sf"/>
</dbReference>
<sequence length="488" mass="51967">MTYSPEAHSRSPTEPTMAMSIPIPSVHAPYTSERSLGGRPLLSPSSSRSPTQSSLSSYRAHPYPRRHSVSTQASLSPREDPSRIYLPPPNSGAPLHVLHERHERDARDPRDPREQRDPRSPHESHSHRDVRDARDREWRDRRPSLPRAHSERYPGERGFHLPSFASISASAHGSPIQHNTGPLTPTSVPSGTMGPPAALPATSPGSSRAASPKLFSLGGLRPSYSYDQNNTQPAPSSARSGPTLGLSTQGGGGGSSCYRNDPSPPRSYPPPADRASPPLRAINGYSPETYLQQPAGGRSRSHSAASALSRYGARSAGSSDGGDWAAPPTPRETPQYTPSGGHSSGGNGSGGNGGGGQSRRLAHLMSEQKRRESINTGFQSLRTALPSSIPTDSKAIILRKAVSHITHLEALLRKAGIPIAPSPPGLNRGDSGSTRGEEEDEEDDSNDVVMRETTGAVATLKMDKGGWENVHVEDVEVTDAKPAVKVRG</sequence>
<feature type="region of interest" description="Disordered" evidence="6">
    <location>
        <begin position="417"/>
        <end position="450"/>
    </location>
</feature>
<accession>A0A427Y9J1</accession>
<keyword evidence="3" id="KW-0238">DNA-binding</keyword>
<dbReference type="SMART" id="SM00353">
    <property type="entry name" value="HLH"/>
    <property type="match status" value="1"/>
</dbReference>
<comment type="subcellular location">
    <subcellularLocation>
        <location evidence="1">Nucleus</location>
    </subcellularLocation>
</comment>
<keyword evidence="5" id="KW-0539">Nucleus</keyword>
<dbReference type="GO" id="GO:0005634">
    <property type="term" value="C:nucleus"/>
    <property type="evidence" value="ECO:0007669"/>
    <property type="project" value="UniProtKB-SubCell"/>
</dbReference>
<dbReference type="InterPro" id="IPR052207">
    <property type="entry name" value="Max-like/E-box_TFs"/>
</dbReference>
<dbReference type="EMBL" id="RSCE01000001">
    <property type="protein sequence ID" value="RSH87758.1"/>
    <property type="molecule type" value="Genomic_DNA"/>
</dbReference>
<name>A0A427Y9J1_9TREE</name>
<evidence type="ECO:0000256" key="4">
    <source>
        <dbReference type="ARBA" id="ARBA00023163"/>
    </source>
</evidence>
<feature type="compositionally biased region" description="Basic and acidic residues" evidence="6">
    <location>
        <begin position="97"/>
        <end position="159"/>
    </location>
</feature>
<dbReference type="GeneID" id="39584817"/>
<feature type="compositionally biased region" description="Acidic residues" evidence="6">
    <location>
        <begin position="437"/>
        <end position="446"/>
    </location>
</feature>
<protein>
    <recommendedName>
        <fullName evidence="7">BHLH domain-containing protein</fullName>
    </recommendedName>
</protein>
<keyword evidence="4" id="KW-0804">Transcription</keyword>
<evidence type="ECO:0000256" key="6">
    <source>
        <dbReference type="SAM" id="MobiDB-lite"/>
    </source>
</evidence>
<organism evidence="8 9">
    <name type="scientific">Apiotrichum porosum</name>
    <dbReference type="NCBI Taxonomy" id="105984"/>
    <lineage>
        <taxon>Eukaryota</taxon>
        <taxon>Fungi</taxon>
        <taxon>Dikarya</taxon>
        <taxon>Basidiomycota</taxon>
        <taxon>Agaricomycotina</taxon>
        <taxon>Tremellomycetes</taxon>
        <taxon>Trichosporonales</taxon>
        <taxon>Trichosporonaceae</taxon>
        <taxon>Apiotrichum</taxon>
    </lineage>
</organism>
<evidence type="ECO:0000256" key="2">
    <source>
        <dbReference type="ARBA" id="ARBA00023015"/>
    </source>
</evidence>
<dbReference type="Proteomes" id="UP000279236">
    <property type="component" value="Unassembled WGS sequence"/>
</dbReference>
<dbReference type="SUPFAM" id="SSF47459">
    <property type="entry name" value="HLH, helix-loop-helix DNA-binding domain"/>
    <property type="match status" value="1"/>
</dbReference>
<dbReference type="RefSeq" id="XP_028479966.1">
    <property type="nucleotide sequence ID" value="XM_028616109.1"/>
</dbReference>
<dbReference type="GO" id="GO:0000981">
    <property type="term" value="F:DNA-binding transcription factor activity, RNA polymerase II-specific"/>
    <property type="evidence" value="ECO:0007669"/>
    <property type="project" value="TreeGrafter"/>
</dbReference>
<evidence type="ECO:0000313" key="9">
    <source>
        <dbReference type="Proteomes" id="UP000279236"/>
    </source>
</evidence>
<dbReference type="Pfam" id="PF00010">
    <property type="entry name" value="HLH"/>
    <property type="match status" value="1"/>
</dbReference>
<keyword evidence="2" id="KW-0805">Transcription regulation</keyword>
<dbReference type="PROSITE" id="PS50888">
    <property type="entry name" value="BHLH"/>
    <property type="match status" value="1"/>
</dbReference>
<feature type="region of interest" description="Disordered" evidence="6">
    <location>
        <begin position="1"/>
        <end position="390"/>
    </location>
</feature>
<feature type="compositionally biased region" description="Polar residues" evidence="6">
    <location>
        <begin position="165"/>
        <end position="190"/>
    </location>
</feature>
<keyword evidence="9" id="KW-1185">Reference proteome</keyword>
<evidence type="ECO:0000313" key="8">
    <source>
        <dbReference type="EMBL" id="RSH87758.1"/>
    </source>
</evidence>
<dbReference type="OrthoDB" id="5778525at2759"/>
<feature type="compositionally biased region" description="Low complexity" evidence="6">
    <location>
        <begin position="34"/>
        <end position="57"/>
    </location>
</feature>